<dbReference type="EMBL" id="BACD03000035">
    <property type="protein sequence ID" value="GAO50627.1"/>
    <property type="molecule type" value="Genomic_DNA"/>
</dbReference>
<organism evidence="1 2">
    <name type="scientific">Saitoella complicata (strain BCRC 22490 / CBS 7301 / JCM 7358 / NBRC 10748 / NRRL Y-17804)</name>
    <dbReference type="NCBI Taxonomy" id="698492"/>
    <lineage>
        <taxon>Eukaryota</taxon>
        <taxon>Fungi</taxon>
        <taxon>Dikarya</taxon>
        <taxon>Ascomycota</taxon>
        <taxon>Taphrinomycotina</taxon>
        <taxon>Taphrinomycotina incertae sedis</taxon>
        <taxon>Saitoella</taxon>
    </lineage>
</organism>
<comment type="caution">
    <text evidence="1">The sequence shown here is derived from an EMBL/GenBank/DDBJ whole genome shotgun (WGS) entry which is preliminary data.</text>
</comment>
<accession>A0A0E9NL66</accession>
<name>A0A0E9NL66_SAICN</name>
<gene>
    <name evidence="1" type="ORF">G7K_4751-t1</name>
</gene>
<evidence type="ECO:0000313" key="1">
    <source>
        <dbReference type="EMBL" id="GAO50627.1"/>
    </source>
</evidence>
<dbReference type="Proteomes" id="UP000033140">
    <property type="component" value="Unassembled WGS sequence"/>
</dbReference>
<reference evidence="1 2" key="1">
    <citation type="journal article" date="2011" name="J. Gen. Appl. Microbiol.">
        <title>Draft genome sequencing of the enigmatic yeast Saitoella complicata.</title>
        <authorList>
            <person name="Nishida H."/>
            <person name="Hamamoto M."/>
            <person name="Sugiyama J."/>
        </authorList>
    </citation>
    <scope>NUCLEOTIDE SEQUENCE [LARGE SCALE GENOMIC DNA]</scope>
    <source>
        <strain evidence="1 2">NRRL Y-17804</strain>
    </source>
</reference>
<keyword evidence="2" id="KW-1185">Reference proteome</keyword>
<proteinExistence type="predicted"/>
<reference evidence="1 2" key="3">
    <citation type="journal article" date="2015" name="Genome Announc.">
        <title>Draft Genome Sequence of the Archiascomycetous Yeast Saitoella complicata.</title>
        <authorList>
            <person name="Yamauchi K."/>
            <person name="Kondo S."/>
            <person name="Hamamoto M."/>
            <person name="Takahashi Y."/>
            <person name="Ogura Y."/>
            <person name="Hayashi T."/>
            <person name="Nishida H."/>
        </authorList>
    </citation>
    <scope>NUCLEOTIDE SEQUENCE [LARGE SCALE GENOMIC DNA]</scope>
    <source>
        <strain evidence="1 2">NRRL Y-17804</strain>
    </source>
</reference>
<evidence type="ECO:0000313" key="2">
    <source>
        <dbReference type="Proteomes" id="UP000033140"/>
    </source>
</evidence>
<reference evidence="1 2" key="2">
    <citation type="journal article" date="2014" name="J. Gen. Appl. Microbiol.">
        <title>The early diverging ascomycetous budding yeast Saitoella complicata has three histone deacetylases belonging to the Clr6, Hos2, and Rpd3 lineages.</title>
        <authorList>
            <person name="Nishida H."/>
            <person name="Matsumoto T."/>
            <person name="Kondo S."/>
            <person name="Hamamoto M."/>
            <person name="Yoshikawa H."/>
        </authorList>
    </citation>
    <scope>NUCLEOTIDE SEQUENCE [LARGE SCALE GENOMIC DNA]</scope>
    <source>
        <strain evidence="1 2">NRRL Y-17804</strain>
    </source>
</reference>
<sequence length="156" mass="16750">MRNTSNSRSCGCSLQPQRLTGAASISPAAARCRWVHCFVSGAAISGGLRATQHDTLMISHPEERNVPITMNDPEQATKADITPQSIMLGDQPKLQLPLLSCRALSFSRRGSGWQCVLNGMSICRARRNVATVGAVQLRVSLEGTSIFESIVGISLL</sequence>
<dbReference type="AlphaFoldDB" id="A0A0E9NL66"/>
<protein>
    <submittedName>
        <fullName evidence="1">Uncharacterized protein</fullName>
    </submittedName>
</protein>